<evidence type="ECO:0000313" key="3">
    <source>
        <dbReference type="Ensembl" id="ENSCSAVP00000000072.1"/>
    </source>
</evidence>
<dbReference type="Ensembl" id="ENSCSAVT00000000073.1">
    <property type="protein sequence ID" value="ENSCSAVP00000000072.1"/>
    <property type="gene ID" value="ENSCSAVG00000000032.1"/>
</dbReference>
<dbReference type="GO" id="GO:0051721">
    <property type="term" value="F:protein phosphatase 2A binding"/>
    <property type="evidence" value="ECO:0007669"/>
    <property type="project" value="TreeGrafter"/>
</dbReference>
<dbReference type="PANTHER" id="PTHR10933">
    <property type="entry name" value="IMMUNOGLOBULIN-BINDING PROTEIN 1"/>
    <property type="match status" value="1"/>
</dbReference>
<reference evidence="3" key="2">
    <citation type="submission" date="2025-08" db="UniProtKB">
        <authorList>
            <consortium name="Ensembl"/>
        </authorList>
    </citation>
    <scope>IDENTIFICATION</scope>
</reference>
<evidence type="ECO:0000313" key="4">
    <source>
        <dbReference type="Proteomes" id="UP000007875"/>
    </source>
</evidence>
<dbReference type="InterPro" id="IPR038511">
    <property type="entry name" value="TAP42/TAP46-like_sf"/>
</dbReference>
<dbReference type="GO" id="GO:0009966">
    <property type="term" value="P:regulation of signal transduction"/>
    <property type="evidence" value="ECO:0007669"/>
    <property type="project" value="InterPro"/>
</dbReference>
<evidence type="ECO:0000256" key="1">
    <source>
        <dbReference type="ARBA" id="ARBA00034730"/>
    </source>
</evidence>
<reference evidence="3" key="3">
    <citation type="submission" date="2025-09" db="UniProtKB">
        <authorList>
            <consortium name="Ensembl"/>
        </authorList>
    </citation>
    <scope>IDENTIFICATION</scope>
</reference>
<dbReference type="OMA" id="YDQHQKH"/>
<accession>H2Y424</accession>
<proteinExistence type="inferred from homology"/>
<dbReference type="GeneTree" id="ENSGT00390000002414"/>
<dbReference type="STRING" id="51511.ENSCSAVP00000000072"/>
<keyword evidence="4" id="KW-1185">Reference proteome</keyword>
<organism evidence="3 4">
    <name type="scientific">Ciona savignyi</name>
    <name type="common">Pacific transparent sea squirt</name>
    <dbReference type="NCBI Taxonomy" id="51511"/>
    <lineage>
        <taxon>Eukaryota</taxon>
        <taxon>Metazoa</taxon>
        <taxon>Chordata</taxon>
        <taxon>Tunicata</taxon>
        <taxon>Ascidiacea</taxon>
        <taxon>Phlebobranchia</taxon>
        <taxon>Cionidae</taxon>
        <taxon>Ciona</taxon>
    </lineage>
</organism>
<feature type="region of interest" description="Disordered" evidence="2">
    <location>
        <begin position="211"/>
        <end position="255"/>
    </location>
</feature>
<sequence length="255" mass="29527">KNVEQLGLFSHNEDVDEIATQDLRYLLLGAISGHLTMKKKIDLYGRVELLRDAREFYVEFLKLCRDYGGDFPSNPPDMKSLTRNRDAKIAKYKQSKALDEQISGLAASLDIDENCRRYWLLVVERWLYDVVDEVSGIDMEITMLSKMHDFPRSHIEEERKKCRENIKPVKPFVLTKDKLQAAVFGAGYPSLPTVTLDEYYEREVAAGRLPAAHEDPTEDQHSDDDFSDKKLLKQREMDDWKDDHRRGAGNRKNMG</sequence>
<evidence type="ECO:0008006" key="5">
    <source>
        <dbReference type="Google" id="ProtNLM"/>
    </source>
</evidence>
<dbReference type="InterPro" id="IPR007304">
    <property type="entry name" value="TAP46-like"/>
</dbReference>
<dbReference type="eggNOG" id="KOG2830">
    <property type="taxonomic scope" value="Eukaryota"/>
</dbReference>
<dbReference type="GO" id="GO:0005829">
    <property type="term" value="C:cytosol"/>
    <property type="evidence" value="ECO:0007669"/>
    <property type="project" value="TreeGrafter"/>
</dbReference>
<dbReference type="FunCoup" id="H2Y424">
    <property type="interactions" value="428"/>
</dbReference>
<dbReference type="AlphaFoldDB" id="H2Y424"/>
<comment type="similarity">
    <text evidence="1">Belongs to the IGBP1/TAP42 family.</text>
</comment>
<protein>
    <recommendedName>
        <fullName evidence="5">Immunoglobulin-binding protein 1</fullName>
    </recommendedName>
</protein>
<dbReference type="PANTHER" id="PTHR10933:SF9">
    <property type="entry name" value="IMMUNOGLOBULIN-BINDING PROTEIN 1"/>
    <property type="match status" value="1"/>
</dbReference>
<dbReference type="Gene3D" id="1.25.40.540">
    <property type="entry name" value="TAP42-like family"/>
    <property type="match status" value="1"/>
</dbReference>
<feature type="compositionally biased region" description="Basic and acidic residues" evidence="2">
    <location>
        <begin position="211"/>
        <end position="246"/>
    </location>
</feature>
<evidence type="ECO:0000256" key="2">
    <source>
        <dbReference type="SAM" id="MobiDB-lite"/>
    </source>
</evidence>
<name>H2Y424_CIOSA</name>
<reference evidence="4" key="1">
    <citation type="submission" date="2003-08" db="EMBL/GenBank/DDBJ databases">
        <authorList>
            <person name="Birren B."/>
            <person name="Nusbaum C."/>
            <person name="Abebe A."/>
            <person name="Abouelleil A."/>
            <person name="Adekoya E."/>
            <person name="Ait-zahra M."/>
            <person name="Allen N."/>
            <person name="Allen T."/>
            <person name="An P."/>
            <person name="Anderson M."/>
            <person name="Anderson S."/>
            <person name="Arachchi H."/>
            <person name="Armbruster J."/>
            <person name="Bachantsang P."/>
            <person name="Baldwin J."/>
            <person name="Barry A."/>
            <person name="Bayul T."/>
            <person name="Blitshsteyn B."/>
            <person name="Bloom T."/>
            <person name="Blye J."/>
            <person name="Boguslavskiy L."/>
            <person name="Borowsky M."/>
            <person name="Boukhgalter B."/>
            <person name="Brunache A."/>
            <person name="Butler J."/>
            <person name="Calixte N."/>
            <person name="Calvo S."/>
            <person name="Camarata J."/>
            <person name="Campo K."/>
            <person name="Chang J."/>
            <person name="Cheshatsang Y."/>
            <person name="Citroen M."/>
            <person name="Collymore A."/>
            <person name="Considine T."/>
            <person name="Cook A."/>
            <person name="Cooke P."/>
            <person name="Corum B."/>
            <person name="Cuomo C."/>
            <person name="David R."/>
            <person name="Dawoe T."/>
            <person name="Degray S."/>
            <person name="Dodge S."/>
            <person name="Dooley K."/>
            <person name="Dorje P."/>
            <person name="Dorjee K."/>
            <person name="Dorris L."/>
            <person name="Duffey N."/>
            <person name="Dupes A."/>
            <person name="Elkins T."/>
            <person name="Engels R."/>
            <person name="Erickson J."/>
            <person name="Farina A."/>
            <person name="Faro S."/>
            <person name="Ferreira P."/>
            <person name="Fischer H."/>
            <person name="Fitzgerald M."/>
            <person name="Foley K."/>
            <person name="Gage D."/>
            <person name="Galagan J."/>
            <person name="Gearin G."/>
            <person name="Gnerre S."/>
            <person name="Gnirke A."/>
            <person name="Goyette A."/>
            <person name="Graham J."/>
            <person name="Grandbois E."/>
            <person name="Gyaltsen K."/>
            <person name="Hafez N."/>
            <person name="Hagopian D."/>
            <person name="Hagos B."/>
            <person name="Hall J."/>
            <person name="Hatcher B."/>
            <person name="Heller A."/>
            <person name="Higgins H."/>
            <person name="Honan T."/>
            <person name="Horn A."/>
            <person name="Houde N."/>
            <person name="Hughes L."/>
            <person name="Hulme W."/>
            <person name="Husby E."/>
            <person name="Iliev I."/>
            <person name="Jaffe D."/>
            <person name="Jones C."/>
            <person name="Kamal M."/>
            <person name="Kamat A."/>
            <person name="Kamvysselis M."/>
            <person name="Karlsson E."/>
            <person name="Kells C."/>
            <person name="Kieu A."/>
            <person name="Kisner P."/>
            <person name="Kodira C."/>
            <person name="Kulbokas E."/>
            <person name="Labutti K."/>
            <person name="Lama D."/>
            <person name="Landers T."/>
            <person name="Leger J."/>
            <person name="Levine S."/>
            <person name="Lewis D."/>
            <person name="Lewis T."/>
            <person name="Lindblad-toh K."/>
            <person name="Liu X."/>
            <person name="Lokyitsang T."/>
            <person name="Lokyitsang Y."/>
            <person name="Lucien O."/>
            <person name="Lui A."/>
            <person name="Ma L.J."/>
            <person name="Mabbitt R."/>
            <person name="Macdonald J."/>
            <person name="Maclean C."/>
            <person name="Major J."/>
            <person name="Manning J."/>
            <person name="Marabella R."/>
            <person name="Maru K."/>
            <person name="Matthews C."/>
            <person name="Mauceli E."/>
            <person name="Mccarthy M."/>
            <person name="Mcdonough S."/>
            <person name="Mcghee T."/>
            <person name="Meldrim J."/>
            <person name="Meneus L."/>
            <person name="Mesirov J."/>
            <person name="Mihalev A."/>
            <person name="Mihova T."/>
            <person name="Mikkelsen T."/>
            <person name="Mlenga V."/>
            <person name="Moru K."/>
            <person name="Mozes J."/>
            <person name="Mulrain L."/>
            <person name="Munson G."/>
            <person name="Naylor J."/>
            <person name="Newes C."/>
            <person name="Nguyen C."/>
            <person name="Nguyen N."/>
            <person name="Nguyen T."/>
            <person name="Nicol R."/>
            <person name="Nielsen C."/>
            <person name="Nizzari M."/>
            <person name="Norbu C."/>
            <person name="Norbu N."/>
            <person name="O'donnell P."/>
            <person name="Okoawo O."/>
            <person name="O'leary S."/>
            <person name="Omotosho B."/>
            <person name="O'neill K."/>
            <person name="Osman S."/>
            <person name="Parker S."/>
            <person name="Perrin D."/>
            <person name="Phunkhang P."/>
            <person name="Piqani B."/>
            <person name="Purcell S."/>
            <person name="Rachupka T."/>
            <person name="Ramasamy U."/>
            <person name="Rameau R."/>
            <person name="Ray V."/>
            <person name="Raymond C."/>
            <person name="Retta R."/>
            <person name="Richardson S."/>
            <person name="Rise C."/>
            <person name="Rodriguez J."/>
            <person name="Rogers J."/>
            <person name="Rogov P."/>
            <person name="Rutman M."/>
            <person name="Schupbach R."/>
            <person name="Seaman C."/>
            <person name="Settipalli S."/>
            <person name="Sharpe T."/>
            <person name="Sheridan J."/>
            <person name="Sherpa N."/>
            <person name="Shi J."/>
            <person name="Smirnov S."/>
            <person name="Smith C."/>
            <person name="Sougnez C."/>
            <person name="Spencer B."/>
            <person name="Stalker J."/>
            <person name="Stange-thomann N."/>
            <person name="Stavropoulos S."/>
            <person name="Stetson K."/>
            <person name="Stone C."/>
            <person name="Stone S."/>
            <person name="Stubbs M."/>
            <person name="Talamas J."/>
            <person name="Tchuinga P."/>
            <person name="Tenzing P."/>
            <person name="Tesfaye S."/>
            <person name="Theodore J."/>
            <person name="Thoulutsang Y."/>
            <person name="Topham K."/>
            <person name="Towey S."/>
            <person name="Tsamla T."/>
            <person name="Tsomo N."/>
            <person name="Vallee D."/>
            <person name="Vassiliev H."/>
            <person name="Venkataraman V."/>
            <person name="Vinson J."/>
            <person name="Vo A."/>
            <person name="Wade C."/>
            <person name="Wang S."/>
            <person name="Wangchuk T."/>
            <person name="Wangdi T."/>
            <person name="Whittaker C."/>
            <person name="Wilkinson J."/>
            <person name="Wu Y."/>
            <person name="Wyman D."/>
            <person name="Yadav S."/>
            <person name="Yang S."/>
            <person name="Yang X."/>
            <person name="Yeager S."/>
            <person name="Yee E."/>
            <person name="Young G."/>
            <person name="Zainoun J."/>
            <person name="Zembeck L."/>
            <person name="Zimmer A."/>
            <person name="Zody M."/>
            <person name="Lander E."/>
        </authorList>
    </citation>
    <scope>NUCLEOTIDE SEQUENCE [LARGE SCALE GENOMIC DNA]</scope>
</reference>
<dbReference type="Proteomes" id="UP000007875">
    <property type="component" value="Unassembled WGS sequence"/>
</dbReference>
<dbReference type="Pfam" id="PF04177">
    <property type="entry name" value="TAP42"/>
    <property type="match status" value="1"/>
</dbReference>
<dbReference type="HOGENOM" id="CLU_041824_1_0_1"/>
<dbReference type="InParanoid" id="H2Y424"/>
<dbReference type="GO" id="GO:0035303">
    <property type="term" value="P:regulation of dephosphorylation"/>
    <property type="evidence" value="ECO:0007669"/>
    <property type="project" value="TreeGrafter"/>
</dbReference>